<feature type="transmembrane region" description="Helical" evidence="3">
    <location>
        <begin position="116"/>
        <end position="138"/>
    </location>
</feature>
<evidence type="ECO:0000313" key="5">
    <source>
        <dbReference type="EMBL" id="CDW71113.1"/>
    </source>
</evidence>
<dbReference type="InterPro" id="IPR001841">
    <property type="entry name" value="Znf_RING"/>
</dbReference>
<accession>A0A077ZMC1</accession>
<keyword evidence="3" id="KW-0812">Transmembrane</keyword>
<feature type="transmembrane region" description="Helical" evidence="3">
    <location>
        <begin position="158"/>
        <end position="175"/>
    </location>
</feature>
<protein>
    <submittedName>
        <fullName evidence="5">Zf-rbx1 domain containing protein</fullName>
    </submittedName>
</protein>
<dbReference type="OrthoDB" id="3824970at2759"/>
<feature type="transmembrane region" description="Helical" evidence="3">
    <location>
        <begin position="40"/>
        <end position="67"/>
    </location>
</feature>
<keyword evidence="2" id="KW-0175">Coiled coil</keyword>
<evidence type="ECO:0000256" key="3">
    <source>
        <dbReference type="SAM" id="Phobius"/>
    </source>
</evidence>
<keyword evidence="3" id="KW-1133">Transmembrane helix</keyword>
<dbReference type="InterPro" id="IPR013083">
    <property type="entry name" value="Znf_RING/FYVE/PHD"/>
</dbReference>
<feature type="domain" description="RING-type" evidence="4">
    <location>
        <begin position="234"/>
        <end position="288"/>
    </location>
</feature>
<keyword evidence="1" id="KW-0863">Zinc-finger</keyword>
<organism evidence="5 6">
    <name type="scientific">Stylonychia lemnae</name>
    <name type="common">Ciliate</name>
    <dbReference type="NCBI Taxonomy" id="5949"/>
    <lineage>
        <taxon>Eukaryota</taxon>
        <taxon>Sar</taxon>
        <taxon>Alveolata</taxon>
        <taxon>Ciliophora</taxon>
        <taxon>Intramacronucleata</taxon>
        <taxon>Spirotrichea</taxon>
        <taxon>Stichotrichia</taxon>
        <taxon>Sporadotrichida</taxon>
        <taxon>Oxytrichidae</taxon>
        <taxon>Stylonychinae</taxon>
        <taxon>Stylonychia</taxon>
    </lineage>
</organism>
<dbReference type="EMBL" id="CCKQ01000048">
    <property type="protein sequence ID" value="CDW71113.1"/>
    <property type="molecule type" value="Genomic_DNA"/>
</dbReference>
<gene>
    <name evidence="5" type="primary">Contig10661.g11382</name>
    <name evidence="5" type="ORF">STYLEM_52</name>
</gene>
<evidence type="ECO:0000313" key="6">
    <source>
        <dbReference type="Proteomes" id="UP000039865"/>
    </source>
</evidence>
<proteinExistence type="predicted"/>
<dbReference type="SUPFAM" id="SSF57850">
    <property type="entry name" value="RING/U-box"/>
    <property type="match status" value="1"/>
</dbReference>
<dbReference type="InParanoid" id="A0A077ZMC1"/>
<keyword evidence="3" id="KW-0472">Membrane</keyword>
<dbReference type="GO" id="GO:0008270">
    <property type="term" value="F:zinc ion binding"/>
    <property type="evidence" value="ECO:0007669"/>
    <property type="project" value="UniProtKB-KW"/>
</dbReference>
<keyword evidence="1" id="KW-0862">Zinc</keyword>
<feature type="coiled-coil region" evidence="2">
    <location>
        <begin position="12"/>
        <end position="39"/>
    </location>
</feature>
<evidence type="ECO:0000256" key="2">
    <source>
        <dbReference type="SAM" id="Coils"/>
    </source>
</evidence>
<dbReference type="Gene3D" id="3.30.40.10">
    <property type="entry name" value="Zinc/RING finger domain, C3HC4 (zinc finger)"/>
    <property type="match status" value="1"/>
</dbReference>
<feature type="transmembrane region" description="Helical" evidence="3">
    <location>
        <begin position="79"/>
        <end position="104"/>
    </location>
</feature>
<dbReference type="AlphaFoldDB" id="A0A077ZMC1"/>
<evidence type="ECO:0000259" key="4">
    <source>
        <dbReference type="PROSITE" id="PS50089"/>
    </source>
</evidence>
<dbReference type="PROSITE" id="PS50089">
    <property type="entry name" value="ZF_RING_2"/>
    <property type="match status" value="1"/>
</dbReference>
<name>A0A077ZMC1_STYLE</name>
<keyword evidence="6" id="KW-1185">Reference proteome</keyword>
<reference evidence="5 6" key="1">
    <citation type="submission" date="2014-06" db="EMBL/GenBank/DDBJ databases">
        <authorList>
            <person name="Swart Estienne"/>
        </authorList>
    </citation>
    <scope>NUCLEOTIDE SEQUENCE [LARGE SCALE GENOMIC DNA]</scope>
    <source>
        <strain evidence="5 6">130c</strain>
    </source>
</reference>
<dbReference type="Proteomes" id="UP000039865">
    <property type="component" value="Unassembled WGS sequence"/>
</dbReference>
<sequence>MDSQIVISPQVQQNAEQNNNNNQAERRELRSQYNNIKNHLYCDMLFILTIRVLQMGFGGFLIGTVAMSHLSSNTYYQQLSIWIAFYILSDFIMLAMVCGSFLFYKQALYRYARFKFIVTSILLVLNFLLLGYGAYIIIKLPLDFDETELASDAKKKKNISIIYIIMRGIVILLISKLQYDMKSHLLPQLQRFSLLPEEVYSQSTEQEIRQLLNQLPHYTQAQITSDPSMNNEHCVICLEFINNNGQNNKIQHGYDVVKMGCGTNQHQFYHFKCLFSWLMEKTMCPLCRATDILSTHNQNPKNDQEQNPNNVLHETDHHDDEVKLRVNEIPQVDLEAANSDRVCKLPSKQDTMINIAANLNDSFLRIMIQPSPTNFKLLQDLQNINKDYFEQRECRFYSSDMTALQNEEHDDQNTNHI</sequence>
<evidence type="ECO:0000256" key="1">
    <source>
        <dbReference type="PROSITE-ProRule" id="PRU00175"/>
    </source>
</evidence>
<keyword evidence="1" id="KW-0479">Metal-binding</keyword>